<dbReference type="EMBL" id="VZOJ01000016">
    <property type="protein sequence ID" value="KAB0643107.1"/>
    <property type="molecule type" value="Genomic_DNA"/>
</dbReference>
<protein>
    <submittedName>
        <fullName evidence="2">Uncharacterized protein</fullName>
    </submittedName>
</protein>
<feature type="region of interest" description="Disordered" evidence="1">
    <location>
        <begin position="1"/>
        <end position="79"/>
    </location>
</feature>
<sequence>MCGAESHIGGPRDAHGRGGIGGNADVCAMGGGAGMRASERSSCRRSAPAPRSRSGGHSHDDPRADPHTDLRGNRLYTLLPGRTGRASALSLYSRRIRHPSRNSSANTLPMQESS</sequence>
<proteinExistence type="predicted"/>
<dbReference type="AlphaFoldDB" id="A0A6H9SUB7"/>
<reference evidence="2 3" key="1">
    <citation type="submission" date="2019-09" db="EMBL/GenBank/DDBJ databases">
        <title>Draft genome sequences of 48 bacterial type strains from the CCUG.</title>
        <authorList>
            <person name="Tunovic T."/>
            <person name="Pineiro-Iglesias B."/>
            <person name="Unosson C."/>
            <person name="Inganas E."/>
            <person name="Ohlen M."/>
            <person name="Cardew S."/>
            <person name="Jensie-Markopoulos S."/>
            <person name="Salva-Serra F."/>
            <person name="Jaen-Luchoro D."/>
            <person name="Karlsson R."/>
            <person name="Svensson-Stadler L."/>
            <person name="Chun J."/>
            <person name="Moore E."/>
        </authorList>
    </citation>
    <scope>NUCLEOTIDE SEQUENCE [LARGE SCALE GENOMIC DNA]</scope>
    <source>
        <strain evidence="2 3">CCUG 54555</strain>
    </source>
</reference>
<evidence type="ECO:0000313" key="3">
    <source>
        <dbReference type="Proteomes" id="UP000430232"/>
    </source>
</evidence>
<organism evidence="2 3">
    <name type="scientific">Burkholderia latens</name>
    <dbReference type="NCBI Taxonomy" id="488446"/>
    <lineage>
        <taxon>Bacteria</taxon>
        <taxon>Pseudomonadati</taxon>
        <taxon>Pseudomonadota</taxon>
        <taxon>Betaproteobacteria</taxon>
        <taxon>Burkholderiales</taxon>
        <taxon>Burkholderiaceae</taxon>
        <taxon>Burkholderia</taxon>
        <taxon>Burkholderia cepacia complex</taxon>
    </lineage>
</organism>
<feature type="compositionally biased region" description="Low complexity" evidence="1">
    <location>
        <begin position="44"/>
        <end position="53"/>
    </location>
</feature>
<accession>A0A6H9SUB7</accession>
<gene>
    <name evidence="2" type="ORF">F7R21_08785</name>
</gene>
<keyword evidence="3" id="KW-1185">Reference proteome</keyword>
<evidence type="ECO:0000313" key="2">
    <source>
        <dbReference type="EMBL" id="KAB0643107.1"/>
    </source>
</evidence>
<feature type="compositionally biased region" description="Polar residues" evidence="1">
    <location>
        <begin position="101"/>
        <end position="114"/>
    </location>
</feature>
<feature type="compositionally biased region" description="Basic and acidic residues" evidence="1">
    <location>
        <begin position="57"/>
        <end position="72"/>
    </location>
</feature>
<dbReference type="Proteomes" id="UP000430232">
    <property type="component" value="Unassembled WGS sequence"/>
</dbReference>
<feature type="region of interest" description="Disordered" evidence="1">
    <location>
        <begin position="91"/>
        <end position="114"/>
    </location>
</feature>
<name>A0A6H9SUB7_9BURK</name>
<evidence type="ECO:0000256" key="1">
    <source>
        <dbReference type="SAM" id="MobiDB-lite"/>
    </source>
</evidence>
<comment type="caution">
    <text evidence="2">The sequence shown here is derived from an EMBL/GenBank/DDBJ whole genome shotgun (WGS) entry which is preliminary data.</text>
</comment>